<feature type="signal peptide" evidence="1">
    <location>
        <begin position="1"/>
        <end position="19"/>
    </location>
</feature>
<keyword evidence="1" id="KW-0732">Signal</keyword>
<dbReference type="Proteomes" id="UP000696280">
    <property type="component" value="Unassembled WGS sequence"/>
</dbReference>
<sequence>MQIAKVLTALMPLIIAVSAQGKRDTFCRSGGVGLPVGGSCNGQVRCCTERGRTEDFQTANFCSLITDSEGSTTNCGGGRVQCC</sequence>
<dbReference type="AlphaFoldDB" id="A0A9N9L6V0"/>
<feature type="chain" id="PRO_5040200377" description="Hydrophobin" evidence="1">
    <location>
        <begin position="20"/>
        <end position="83"/>
    </location>
</feature>
<dbReference type="OrthoDB" id="10415262at2759"/>
<protein>
    <recommendedName>
        <fullName evidence="4">Hydrophobin</fullName>
    </recommendedName>
</protein>
<proteinExistence type="predicted"/>
<evidence type="ECO:0000313" key="3">
    <source>
        <dbReference type="Proteomes" id="UP000696280"/>
    </source>
</evidence>
<keyword evidence="3" id="KW-1185">Reference proteome</keyword>
<gene>
    <name evidence="2" type="ORF">HYFRA_00010668</name>
</gene>
<reference evidence="2" key="1">
    <citation type="submission" date="2021-07" db="EMBL/GenBank/DDBJ databases">
        <authorList>
            <person name="Durling M."/>
        </authorList>
    </citation>
    <scope>NUCLEOTIDE SEQUENCE</scope>
</reference>
<accession>A0A9N9L6V0</accession>
<evidence type="ECO:0008006" key="4">
    <source>
        <dbReference type="Google" id="ProtNLM"/>
    </source>
</evidence>
<dbReference type="EMBL" id="CAJVRL010000096">
    <property type="protein sequence ID" value="CAG8960189.1"/>
    <property type="molecule type" value="Genomic_DNA"/>
</dbReference>
<evidence type="ECO:0000256" key="1">
    <source>
        <dbReference type="SAM" id="SignalP"/>
    </source>
</evidence>
<name>A0A9N9L6V0_9HELO</name>
<organism evidence="2 3">
    <name type="scientific">Hymenoscyphus fraxineus</name>
    <dbReference type="NCBI Taxonomy" id="746836"/>
    <lineage>
        <taxon>Eukaryota</taxon>
        <taxon>Fungi</taxon>
        <taxon>Dikarya</taxon>
        <taxon>Ascomycota</taxon>
        <taxon>Pezizomycotina</taxon>
        <taxon>Leotiomycetes</taxon>
        <taxon>Helotiales</taxon>
        <taxon>Helotiaceae</taxon>
        <taxon>Hymenoscyphus</taxon>
    </lineage>
</organism>
<evidence type="ECO:0000313" key="2">
    <source>
        <dbReference type="EMBL" id="CAG8960189.1"/>
    </source>
</evidence>
<comment type="caution">
    <text evidence="2">The sequence shown here is derived from an EMBL/GenBank/DDBJ whole genome shotgun (WGS) entry which is preliminary data.</text>
</comment>